<dbReference type="Pfam" id="PF12013">
    <property type="entry name" value="OrsD"/>
    <property type="match status" value="1"/>
</dbReference>
<dbReference type="Proteomes" id="UP001275084">
    <property type="component" value="Unassembled WGS sequence"/>
</dbReference>
<proteinExistence type="predicted"/>
<evidence type="ECO:0000313" key="3">
    <source>
        <dbReference type="Proteomes" id="UP001275084"/>
    </source>
</evidence>
<accession>A0AAJ0HDG0</accession>
<name>A0AAJ0HDG0_9PEZI</name>
<feature type="domain" description="C2H2-type" evidence="1">
    <location>
        <begin position="89"/>
        <end position="110"/>
    </location>
</feature>
<evidence type="ECO:0000259" key="1">
    <source>
        <dbReference type="PROSITE" id="PS00028"/>
    </source>
</evidence>
<dbReference type="InterPro" id="IPR013087">
    <property type="entry name" value="Znf_C2H2_type"/>
</dbReference>
<gene>
    <name evidence="2" type="ORF">B0T25DRAFT_508145</name>
</gene>
<keyword evidence="3" id="KW-1185">Reference proteome</keyword>
<reference evidence="2" key="2">
    <citation type="submission" date="2023-06" db="EMBL/GenBank/DDBJ databases">
        <authorList>
            <consortium name="Lawrence Berkeley National Laboratory"/>
            <person name="Haridas S."/>
            <person name="Hensen N."/>
            <person name="Bonometti L."/>
            <person name="Westerberg I."/>
            <person name="Brannstrom I.O."/>
            <person name="Guillou S."/>
            <person name="Cros-Aarteil S."/>
            <person name="Calhoun S."/>
            <person name="Kuo A."/>
            <person name="Mondo S."/>
            <person name="Pangilinan J."/>
            <person name="Riley R."/>
            <person name="Labutti K."/>
            <person name="Andreopoulos B."/>
            <person name="Lipzen A."/>
            <person name="Chen C."/>
            <person name="Yanf M."/>
            <person name="Daum C."/>
            <person name="Ng V."/>
            <person name="Clum A."/>
            <person name="Steindorff A."/>
            <person name="Ohm R."/>
            <person name="Martin F."/>
            <person name="Silar P."/>
            <person name="Natvig D."/>
            <person name="Lalanne C."/>
            <person name="Gautier V."/>
            <person name="Ament-Velasquez S.L."/>
            <person name="Kruys A."/>
            <person name="Hutchinson M.I."/>
            <person name="Powell A.J."/>
            <person name="Barry K."/>
            <person name="Miller A.N."/>
            <person name="Grigoriev I.V."/>
            <person name="Debuchy R."/>
            <person name="Gladieux P."/>
            <person name="Thoren M.H."/>
            <person name="Johannesson H."/>
        </authorList>
    </citation>
    <scope>NUCLEOTIDE SEQUENCE</scope>
    <source>
        <strain evidence="2">CBS 955.72</strain>
    </source>
</reference>
<dbReference type="PROSITE" id="PS00028">
    <property type="entry name" value="ZINC_FINGER_C2H2_1"/>
    <property type="match status" value="1"/>
</dbReference>
<organism evidence="2 3">
    <name type="scientific">Lasiosphaeria hispida</name>
    <dbReference type="NCBI Taxonomy" id="260671"/>
    <lineage>
        <taxon>Eukaryota</taxon>
        <taxon>Fungi</taxon>
        <taxon>Dikarya</taxon>
        <taxon>Ascomycota</taxon>
        <taxon>Pezizomycotina</taxon>
        <taxon>Sordariomycetes</taxon>
        <taxon>Sordariomycetidae</taxon>
        <taxon>Sordariales</taxon>
        <taxon>Lasiosphaeriaceae</taxon>
        <taxon>Lasiosphaeria</taxon>
    </lineage>
</organism>
<dbReference type="EMBL" id="JAUIQD010000006">
    <property type="protein sequence ID" value="KAK3347305.1"/>
    <property type="molecule type" value="Genomic_DNA"/>
</dbReference>
<reference evidence="2" key="1">
    <citation type="journal article" date="2023" name="Mol. Phylogenet. Evol.">
        <title>Genome-scale phylogeny and comparative genomics of the fungal order Sordariales.</title>
        <authorList>
            <person name="Hensen N."/>
            <person name="Bonometti L."/>
            <person name="Westerberg I."/>
            <person name="Brannstrom I.O."/>
            <person name="Guillou S."/>
            <person name="Cros-Aarteil S."/>
            <person name="Calhoun S."/>
            <person name="Haridas S."/>
            <person name="Kuo A."/>
            <person name="Mondo S."/>
            <person name="Pangilinan J."/>
            <person name="Riley R."/>
            <person name="LaButti K."/>
            <person name="Andreopoulos B."/>
            <person name="Lipzen A."/>
            <person name="Chen C."/>
            <person name="Yan M."/>
            <person name="Daum C."/>
            <person name="Ng V."/>
            <person name="Clum A."/>
            <person name="Steindorff A."/>
            <person name="Ohm R.A."/>
            <person name="Martin F."/>
            <person name="Silar P."/>
            <person name="Natvig D.O."/>
            <person name="Lalanne C."/>
            <person name="Gautier V."/>
            <person name="Ament-Velasquez S.L."/>
            <person name="Kruys A."/>
            <person name="Hutchinson M.I."/>
            <person name="Powell A.J."/>
            <person name="Barry K."/>
            <person name="Miller A.N."/>
            <person name="Grigoriev I.V."/>
            <person name="Debuchy R."/>
            <person name="Gladieux P."/>
            <person name="Hiltunen Thoren M."/>
            <person name="Johannesson H."/>
        </authorList>
    </citation>
    <scope>NUCLEOTIDE SEQUENCE</scope>
    <source>
        <strain evidence="2">CBS 955.72</strain>
    </source>
</reference>
<comment type="caution">
    <text evidence="2">The sequence shown here is derived from an EMBL/GenBank/DDBJ whole genome shotgun (WGS) entry which is preliminary data.</text>
</comment>
<dbReference type="InterPro" id="IPR022698">
    <property type="entry name" value="OrsD"/>
</dbReference>
<sequence length="341" mass="39465">MEPFTILLPFHLLICKPCQRAIPVDEITTHLRTTHKSLPASKRGDIIRACKSSTALWNNQHELQNFTIPKEPIPAIDLLQAPLLDGLKCNSCLYVVRNIQKIQIHCRTIHNWVNPNKRGGDVRATRAQDVPWRSGVPCQQFFQGRHGSALFEVILPSSTHTAVIRQQPNQDERLISSFNLKYSQLQHRTTTILENEGKLAPSPWLNRTGWASHLVDLEAERLRHTTSLRVTDGWLQEKDRKLAKMLTIAWESLHWLVLQAQESCLYEEVGIAVLFEINRKAMDRKPNKPFEPCLECRMMDRYISVWKSLLGHIFRVYNWDNSDKPIVVWTTDQTDCLKVLR</sequence>
<dbReference type="AlphaFoldDB" id="A0AAJ0HDG0"/>
<evidence type="ECO:0000313" key="2">
    <source>
        <dbReference type="EMBL" id="KAK3347305.1"/>
    </source>
</evidence>
<protein>
    <recommendedName>
        <fullName evidence="1">C2H2-type domain-containing protein</fullName>
    </recommendedName>
</protein>